<comment type="caution">
    <text evidence="1">The sequence shown here is derived from an EMBL/GenBank/DDBJ whole genome shotgun (WGS) entry which is preliminary data.</text>
</comment>
<sequence length="67" mass="7289">MSVMPKKPLLSTSSAATWNKSHVMKELSSIDGYLEGCTCPGCWVYSSIKAIRAGFPIGGRFLSCFKL</sequence>
<organism evidence="1 2">
    <name type="scientific">Oryza meyeriana var. granulata</name>
    <dbReference type="NCBI Taxonomy" id="110450"/>
    <lineage>
        <taxon>Eukaryota</taxon>
        <taxon>Viridiplantae</taxon>
        <taxon>Streptophyta</taxon>
        <taxon>Embryophyta</taxon>
        <taxon>Tracheophyta</taxon>
        <taxon>Spermatophyta</taxon>
        <taxon>Magnoliopsida</taxon>
        <taxon>Liliopsida</taxon>
        <taxon>Poales</taxon>
        <taxon>Poaceae</taxon>
        <taxon>BOP clade</taxon>
        <taxon>Oryzoideae</taxon>
        <taxon>Oryzeae</taxon>
        <taxon>Oryzinae</taxon>
        <taxon>Oryza</taxon>
        <taxon>Oryza meyeriana</taxon>
    </lineage>
</organism>
<proteinExistence type="predicted"/>
<reference evidence="1 2" key="1">
    <citation type="submission" date="2019-11" db="EMBL/GenBank/DDBJ databases">
        <title>Whole genome sequence of Oryza granulata.</title>
        <authorList>
            <person name="Li W."/>
        </authorList>
    </citation>
    <scope>NUCLEOTIDE SEQUENCE [LARGE SCALE GENOMIC DNA]</scope>
    <source>
        <strain evidence="2">cv. Menghai</strain>
        <tissue evidence="1">Leaf</tissue>
    </source>
</reference>
<dbReference type="AlphaFoldDB" id="A0A6G1EIX4"/>
<protein>
    <submittedName>
        <fullName evidence="1">Uncharacterized protein</fullName>
    </submittedName>
</protein>
<evidence type="ECO:0000313" key="1">
    <source>
        <dbReference type="EMBL" id="KAF0924697.1"/>
    </source>
</evidence>
<accession>A0A6G1EIX4</accession>
<evidence type="ECO:0000313" key="2">
    <source>
        <dbReference type="Proteomes" id="UP000479710"/>
    </source>
</evidence>
<name>A0A6G1EIX4_9ORYZ</name>
<gene>
    <name evidence="1" type="ORF">E2562_010289</name>
</gene>
<keyword evidence="2" id="KW-1185">Reference proteome</keyword>
<dbReference type="Proteomes" id="UP000479710">
    <property type="component" value="Unassembled WGS sequence"/>
</dbReference>
<dbReference type="EMBL" id="SPHZ02000003">
    <property type="protein sequence ID" value="KAF0924697.1"/>
    <property type="molecule type" value="Genomic_DNA"/>
</dbReference>